<evidence type="ECO:0000313" key="4">
    <source>
        <dbReference type="Proteomes" id="UP000560000"/>
    </source>
</evidence>
<comment type="caution">
    <text evidence="1">The sequence shown here is derived from an EMBL/GenBank/DDBJ whole genome shotgun (WGS) entry which is preliminary data.</text>
</comment>
<proteinExistence type="predicted"/>
<organism evidence="1 3">
    <name type="scientific">Oleiagrimonas soli</name>
    <dbReference type="NCBI Taxonomy" id="1543381"/>
    <lineage>
        <taxon>Bacteria</taxon>
        <taxon>Pseudomonadati</taxon>
        <taxon>Pseudomonadota</taxon>
        <taxon>Gammaproteobacteria</taxon>
        <taxon>Lysobacterales</taxon>
        <taxon>Rhodanobacteraceae</taxon>
        <taxon>Oleiagrimonas</taxon>
    </lineage>
</organism>
<reference evidence="2 4" key="2">
    <citation type="submission" date="2020-08" db="EMBL/GenBank/DDBJ databases">
        <title>Genomic Encyclopedia of Type Strains, Phase IV (KMG-IV): sequencing the most valuable type-strain genomes for metagenomic binning, comparative biology and taxonomic classification.</title>
        <authorList>
            <person name="Goeker M."/>
        </authorList>
    </citation>
    <scope>NUCLEOTIDE SEQUENCE [LARGE SCALE GENOMIC DNA]</scope>
    <source>
        <strain evidence="2 4">DSM 107085</strain>
    </source>
</reference>
<dbReference type="RefSeq" id="WP_043099471.1">
    <property type="nucleotide sequence ID" value="NZ_JACHET010000001.1"/>
</dbReference>
<evidence type="ECO:0000313" key="1">
    <source>
        <dbReference type="EMBL" id="KGI78860.1"/>
    </source>
</evidence>
<name>A0A099D0P4_9GAMM</name>
<protein>
    <submittedName>
        <fullName evidence="1">Uncharacterized protein</fullName>
    </submittedName>
</protein>
<dbReference type="HOGENOM" id="CLU_2437945_0_0_6"/>
<dbReference type="EMBL" id="JROI01000007">
    <property type="protein sequence ID" value="KGI78860.1"/>
    <property type="molecule type" value="Genomic_DNA"/>
</dbReference>
<evidence type="ECO:0000313" key="3">
    <source>
        <dbReference type="Proteomes" id="UP000029708"/>
    </source>
</evidence>
<sequence length="90" mass="9949">MSSADQSKLDASIQQGFRWALDTYRSDTEGRLQANRPVMVQSSFVNTRIKMKLKGYAFEQDPGRVGFVLAAPSWPTVYSMPADMAVVTSG</sequence>
<dbReference type="EMBL" id="JACHET010000001">
    <property type="protein sequence ID" value="MBB6184341.1"/>
    <property type="molecule type" value="Genomic_DNA"/>
</dbReference>
<gene>
    <name evidence="2" type="ORF">HNQ86_001686</name>
    <name evidence="1" type="ORF">LF63_0102720</name>
</gene>
<dbReference type="Proteomes" id="UP000029708">
    <property type="component" value="Unassembled WGS sequence"/>
</dbReference>
<dbReference type="Proteomes" id="UP000560000">
    <property type="component" value="Unassembled WGS sequence"/>
</dbReference>
<keyword evidence="3" id="KW-1185">Reference proteome</keyword>
<dbReference type="AlphaFoldDB" id="A0A099D0P4"/>
<reference evidence="1 3" key="1">
    <citation type="submission" date="2014-09" db="EMBL/GenBank/DDBJ databases">
        <title>Xanthomonadaceae 3.5X direct submission.</title>
        <authorList>
            <person name="Fang T."/>
            <person name="Wang H."/>
        </authorList>
    </citation>
    <scope>NUCLEOTIDE SEQUENCE [LARGE SCALE GENOMIC DNA]</scope>
    <source>
        <strain evidence="1 3">3.5X</strain>
    </source>
</reference>
<evidence type="ECO:0000313" key="2">
    <source>
        <dbReference type="EMBL" id="MBB6184341.1"/>
    </source>
</evidence>
<accession>A0A099D0P4</accession>
<dbReference type="STRING" id="1543381.LF63_0102720"/>